<dbReference type="InterPro" id="IPR052354">
    <property type="entry name" value="Cell_Wall_Dynamics_Protein"/>
</dbReference>
<keyword evidence="1" id="KW-0378">Hydrolase</keyword>
<dbReference type="AlphaFoldDB" id="A0A6P2GQP1"/>
<evidence type="ECO:0000313" key="2">
    <source>
        <dbReference type="Proteomes" id="UP000494170"/>
    </source>
</evidence>
<dbReference type="InterPro" id="IPR023346">
    <property type="entry name" value="Lysozyme-like_dom_sf"/>
</dbReference>
<proteinExistence type="predicted"/>
<gene>
    <name evidence="1" type="ORF">BLA6863_00135</name>
</gene>
<dbReference type="GO" id="GO:0016787">
    <property type="term" value="F:hydrolase activity"/>
    <property type="evidence" value="ECO:0007669"/>
    <property type="project" value="UniProtKB-KW"/>
</dbReference>
<accession>A0A6P2GQP1</accession>
<dbReference type="Proteomes" id="UP000494170">
    <property type="component" value="Unassembled WGS sequence"/>
</dbReference>
<dbReference type="SUPFAM" id="SSF53955">
    <property type="entry name" value="Lysozyme-like"/>
    <property type="match status" value="1"/>
</dbReference>
<dbReference type="PANTHER" id="PTHR34408">
    <property type="entry name" value="FAMILY PROTEIN, PUTATIVE-RELATED"/>
    <property type="match status" value="1"/>
</dbReference>
<evidence type="ECO:0000313" key="1">
    <source>
        <dbReference type="EMBL" id="VWB06803.1"/>
    </source>
</evidence>
<dbReference type="Gene3D" id="1.10.530.10">
    <property type="match status" value="1"/>
</dbReference>
<dbReference type="PANTHER" id="PTHR34408:SF1">
    <property type="entry name" value="GLYCOSYL HYDROLASE FAMILY 19 DOMAIN-CONTAINING PROTEIN HI_1415"/>
    <property type="match status" value="1"/>
</dbReference>
<sequence>MNLTPQIIAAGTGCTLPRASQWLAPMQAACDKYEINTPLRVSAFLATYGVESQYLTALSEDMYYSATRLMAIFPREFPNQALASQYAGQPEKLANFVYANRNGNGDVATGDGWSFRARGAGLTGRTLYQLIVMGIDLDVIAHPELLEQPENAAMASTWCWSNRNMNKLADAGNFLGISKAWNLGSANNPGTPVGWAQRRSLYTAGKSAFGI</sequence>
<dbReference type="EMBL" id="CABVPY010000001">
    <property type="protein sequence ID" value="VWB06803.1"/>
    <property type="molecule type" value="Genomic_DNA"/>
</dbReference>
<dbReference type="RefSeq" id="WP_174936616.1">
    <property type="nucleotide sequence ID" value="NZ_CABVPY010000001.1"/>
</dbReference>
<protein>
    <submittedName>
        <fullName evidence="1">Glycoside hydrolase family protein</fullName>
    </submittedName>
</protein>
<organism evidence="1 2">
    <name type="scientific">Burkholderia lata (strain ATCC 17760 / DSM 23089 / LMG 22485 / NCIMB 9086 / R18194 / 383)</name>
    <dbReference type="NCBI Taxonomy" id="482957"/>
    <lineage>
        <taxon>Bacteria</taxon>
        <taxon>Pseudomonadati</taxon>
        <taxon>Pseudomonadota</taxon>
        <taxon>Betaproteobacteria</taxon>
        <taxon>Burkholderiales</taxon>
        <taxon>Burkholderiaceae</taxon>
        <taxon>Burkholderia</taxon>
        <taxon>Burkholderia cepacia complex</taxon>
    </lineage>
</organism>
<name>A0A6P2GQP1_BURL3</name>
<reference evidence="1 2" key="1">
    <citation type="submission" date="2019-09" db="EMBL/GenBank/DDBJ databases">
        <authorList>
            <person name="Depoorter E."/>
        </authorList>
    </citation>
    <scope>NUCLEOTIDE SEQUENCE [LARGE SCALE GENOMIC DNA]</scope>
    <source>
        <strain evidence="1">LMG 6863</strain>
    </source>
</reference>